<dbReference type="PANTHER" id="PTHR48004">
    <property type="entry name" value="OS01G0149700 PROTEIN"/>
    <property type="match status" value="1"/>
</dbReference>
<dbReference type="GO" id="GO:0005886">
    <property type="term" value="C:plasma membrane"/>
    <property type="evidence" value="ECO:0007669"/>
    <property type="project" value="UniProtKB-SubCell"/>
</dbReference>
<reference evidence="8" key="1">
    <citation type="submission" date="2025-05" db="UniProtKB">
        <authorList>
            <consortium name="RefSeq"/>
        </authorList>
    </citation>
    <scope>NUCLEOTIDE SEQUENCE [LARGE SCALE GENOMIC DNA]</scope>
</reference>
<evidence type="ECO:0000256" key="1">
    <source>
        <dbReference type="ARBA" id="ARBA00004236"/>
    </source>
</evidence>
<dbReference type="PRINTS" id="PR00019">
    <property type="entry name" value="LEURICHRPT"/>
</dbReference>
<dbReference type="Gene3D" id="3.80.10.10">
    <property type="entry name" value="Ribonuclease Inhibitor"/>
    <property type="match status" value="1"/>
</dbReference>
<organism evidence="8 9">
    <name type="scientific">Dioscorea cayennensis subsp. rotundata</name>
    <name type="common">White Guinea yam</name>
    <name type="synonym">Dioscorea rotundata</name>
    <dbReference type="NCBI Taxonomy" id="55577"/>
    <lineage>
        <taxon>Eukaryota</taxon>
        <taxon>Viridiplantae</taxon>
        <taxon>Streptophyta</taxon>
        <taxon>Embryophyta</taxon>
        <taxon>Tracheophyta</taxon>
        <taxon>Spermatophyta</taxon>
        <taxon>Magnoliopsida</taxon>
        <taxon>Liliopsida</taxon>
        <taxon>Dioscoreales</taxon>
        <taxon>Dioscoreaceae</taxon>
        <taxon>Dioscorea</taxon>
    </lineage>
</organism>
<evidence type="ECO:0000256" key="7">
    <source>
        <dbReference type="SAM" id="SignalP"/>
    </source>
</evidence>
<keyword evidence="8" id="KW-1185">Reference proteome</keyword>
<dbReference type="Proteomes" id="UP001515500">
    <property type="component" value="Chromosome 1"/>
</dbReference>
<dbReference type="InterPro" id="IPR001611">
    <property type="entry name" value="Leu-rich_rpt"/>
</dbReference>
<comment type="subcellular location">
    <subcellularLocation>
        <location evidence="1">Cell membrane</location>
    </subcellularLocation>
</comment>
<dbReference type="FunFam" id="3.80.10.10:FF:000299">
    <property type="entry name" value="Piriformospora indica-insensitive protein 2"/>
    <property type="match status" value="1"/>
</dbReference>
<feature type="signal peptide" evidence="7">
    <location>
        <begin position="1"/>
        <end position="19"/>
    </location>
</feature>
<keyword evidence="2" id="KW-1003">Cell membrane</keyword>
<gene>
    <name evidence="9" type="primary">LOC120258731</name>
</gene>
<evidence type="ECO:0000256" key="4">
    <source>
        <dbReference type="ARBA" id="ARBA00022729"/>
    </source>
</evidence>
<evidence type="ECO:0000256" key="2">
    <source>
        <dbReference type="ARBA" id="ARBA00022475"/>
    </source>
</evidence>
<dbReference type="AlphaFoldDB" id="A0AB40B4C4"/>
<name>A0AB40B4C4_DIOCR</name>
<keyword evidence="6" id="KW-0472">Membrane</keyword>
<evidence type="ECO:0000313" key="9">
    <source>
        <dbReference type="RefSeq" id="XP_039122107.1"/>
    </source>
</evidence>
<keyword evidence="5" id="KW-0677">Repeat</keyword>
<keyword evidence="9" id="KW-0675">Receptor</keyword>
<evidence type="ECO:0000256" key="5">
    <source>
        <dbReference type="ARBA" id="ARBA00022737"/>
    </source>
</evidence>
<dbReference type="Pfam" id="PF13855">
    <property type="entry name" value="LRR_8"/>
    <property type="match status" value="1"/>
</dbReference>
<proteinExistence type="predicted"/>
<feature type="chain" id="PRO_5044290713" evidence="7">
    <location>
        <begin position="20"/>
        <end position="379"/>
    </location>
</feature>
<dbReference type="RefSeq" id="XP_039122107.1">
    <property type="nucleotide sequence ID" value="XM_039266173.1"/>
</dbReference>
<dbReference type="SUPFAM" id="SSF52058">
    <property type="entry name" value="L domain-like"/>
    <property type="match status" value="1"/>
</dbReference>
<dbReference type="Pfam" id="PF00560">
    <property type="entry name" value="LRR_1"/>
    <property type="match status" value="2"/>
</dbReference>
<protein>
    <submittedName>
        <fullName evidence="9">Receptor like protein 29</fullName>
    </submittedName>
</protein>
<reference evidence="9" key="2">
    <citation type="submission" date="2025-08" db="UniProtKB">
        <authorList>
            <consortium name="RefSeq"/>
        </authorList>
    </citation>
    <scope>IDENTIFICATION</scope>
</reference>
<evidence type="ECO:0000313" key="8">
    <source>
        <dbReference type="Proteomes" id="UP001515500"/>
    </source>
</evidence>
<evidence type="ECO:0000256" key="3">
    <source>
        <dbReference type="ARBA" id="ARBA00022614"/>
    </source>
</evidence>
<accession>A0AB40B4C4</accession>
<evidence type="ECO:0000256" key="6">
    <source>
        <dbReference type="ARBA" id="ARBA00023136"/>
    </source>
</evidence>
<dbReference type="PANTHER" id="PTHR48004:SF38">
    <property type="entry name" value="ROP-INTERACTIVE CRIB MOTIF-CONTAINING PROTEIN 7"/>
    <property type="match status" value="1"/>
</dbReference>
<dbReference type="GeneID" id="120258731"/>
<dbReference type="InterPro" id="IPR032675">
    <property type="entry name" value="LRR_dom_sf"/>
</dbReference>
<sequence>MARVSHLSLLPLLLSLIAASDVPPPSFQIPLPEQEAVYFALEAINPTIPWRTLFPDDLCLYGPHGIVCELFPDSSSTAAVAVPHVTELNFGYVSDFSSNPSCALNASFPTSLSALPYLRKLFFFSCFTGEKTTLFENLLESLLLYRRAQQGISGNIPDEIGNLRNLEQLVLTGNRLHGAIPTSIGQCLRLKILDLSFNRITGRFPDKIGRLTELVKLDLSSNHLIGPIPAVLTSLDLLEFLDLSHNRFTGGVPIALAELVNLREVYLTGNPLGGGIPEIWSKLKGITGIGMSGLGLVGNIPSSMGVFLENICFLALDNNFLEGELPEQFKKLERSAKEVNFENNLLRGRIPFSAAFIESLGGKLKNSPFYPSILQSSHP</sequence>
<dbReference type="InterPro" id="IPR052941">
    <property type="entry name" value="StomDev_PlantInt_Reg"/>
</dbReference>
<keyword evidence="3" id="KW-0433">Leucine-rich repeat</keyword>
<keyword evidence="4 7" id="KW-0732">Signal</keyword>